<gene>
    <name evidence="9" type="ORF">CQW23_16971</name>
</gene>
<dbReference type="GO" id="GO:0008324">
    <property type="term" value="F:monoatomic cation transmembrane transporter activity"/>
    <property type="evidence" value="ECO:0007669"/>
    <property type="project" value="InterPro"/>
</dbReference>
<dbReference type="PANTHER" id="PTHR11907">
    <property type="entry name" value="AMIDOPHOSPHORIBOSYLTRANSFERASE"/>
    <property type="match status" value="1"/>
</dbReference>
<name>A0A2G2WCF4_CAPBA</name>
<comment type="subcellular location">
    <subcellularLocation>
        <location evidence="1">Membrane</location>
        <topology evidence="1">Multi-pass membrane protein</topology>
    </subcellularLocation>
</comment>
<dbReference type="GO" id="GO:0016740">
    <property type="term" value="F:transferase activity"/>
    <property type="evidence" value="ECO:0007669"/>
    <property type="project" value="UniProtKB-KW"/>
</dbReference>
<feature type="region of interest" description="Disordered" evidence="7">
    <location>
        <begin position="178"/>
        <end position="206"/>
    </location>
</feature>
<dbReference type="InterPro" id="IPR058533">
    <property type="entry name" value="Cation_efflux_TM"/>
</dbReference>
<keyword evidence="2" id="KW-0808">Transferase</keyword>
<evidence type="ECO:0000313" key="10">
    <source>
        <dbReference type="Proteomes" id="UP000224567"/>
    </source>
</evidence>
<proteinExistence type="predicted"/>
<protein>
    <submittedName>
        <fullName evidence="9">Metal tolerance protein 2</fullName>
    </submittedName>
</protein>
<dbReference type="InterPro" id="IPR029057">
    <property type="entry name" value="PRTase-like"/>
</dbReference>
<evidence type="ECO:0000256" key="2">
    <source>
        <dbReference type="ARBA" id="ARBA00022679"/>
    </source>
</evidence>
<evidence type="ECO:0000256" key="1">
    <source>
        <dbReference type="ARBA" id="ARBA00004141"/>
    </source>
</evidence>
<dbReference type="InterPro" id="IPR027469">
    <property type="entry name" value="Cation_efflux_TMD_sf"/>
</dbReference>
<evidence type="ECO:0000256" key="6">
    <source>
        <dbReference type="ARBA" id="ARBA00023136"/>
    </source>
</evidence>
<dbReference type="Gene3D" id="1.20.1510.10">
    <property type="entry name" value="Cation efflux protein transmembrane domain"/>
    <property type="match status" value="1"/>
</dbReference>
<dbReference type="Gene3D" id="3.40.50.2020">
    <property type="match status" value="1"/>
</dbReference>
<reference evidence="9 10" key="1">
    <citation type="journal article" date="2017" name="Genome Biol.">
        <title>New reference genome sequences of hot pepper reveal the massive evolution of plant disease-resistance genes by retroduplication.</title>
        <authorList>
            <person name="Kim S."/>
            <person name="Park J."/>
            <person name="Yeom S.I."/>
            <person name="Kim Y.M."/>
            <person name="Seo E."/>
            <person name="Kim K.T."/>
            <person name="Kim M.S."/>
            <person name="Lee J.M."/>
            <person name="Cheong K."/>
            <person name="Shin H.S."/>
            <person name="Kim S.B."/>
            <person name="Han K."/>
            <person name="Lee J."/>
            <person name="Park M."/>
            <person name="Lee H.A."/>
            <person name="Lee H.Y."/>
            <person name="Lee Y."/>
            <person name="Oh S."/>
            <person name="Lee J.H."/>
            <person name="Choi E."/>
            <person name="Choi E."/>
            <person name="Lee S.E."/>
            <person name="Jeon J."/>
            <person name="Kim H."/>
            <person name="Choi G."/>
            <person name="Song H."/>
            <person name="Lee J."/>
            <person name="Lee S.C."/>
            <person name="Kwon J.K."/>
            <person name="Lee H.Y."/>
            <person name="Koo N."/>
            <person name="Hong Y."/>
            <person name="Kim R.W."/>
            <person name="Kang W.H."/>
            <person name="Huh J.H."/>
            <person name="Kang B.C."/>
            <person name="Yang T.J."/>
            <person name="Lee Y.H."/>
            <person name="Bennetzen J.L."/>
            <person name="Choi D."/>
        </authorList>
    </citation>
    <scope>NUCLEOTIDE SEQUENCE [LARGE SCALE GENOMIC DNA]</scope>
    <source>
        <strain evidence="10">cv. PBC81</strain>
    </source>
</reference>
<keyword evidence="10" id="KW-1185">Reference proteome</keyword>
<keyword evidence="4" id="KW-0315">Glutamine amidotransferase</keyword>
<keyword evidence="3" id="KW-0812">Transmembrane</keyword>
<dbReference type="InterPro" id="IPR029055">
    <property type="entry name" value="Ntn_hydrolases_N"/>
</dbReference>
<evidence type="ECO:0000256" key="4">
    <source>
        <dbReference type="ARBA" id="ARBA00022962"/>
    </source>
</evidence>
<sequence>MPHPEPKSCIFEHLYFALPNSVVFGRSVYESRRAFGEILATEAPVECDVVIAVPEHIYFALPNSVVLSGVALLSFKGTRVPKDKEHPYGHGKFETLGALGISGVLLATAGGIGWHASDVLLVLWSAAPEVVNQSHLHMHEQHHSGHHHGIDMDHLFLALYVTILSIAFKEAIKRGRGTVGSRMDEAGPYLPSSPDPREKESASPNMKLSKVHRYHAVIGPEKPDWLNSTGSSENESLSDDKIKIPKKAKSSPAGSTTVKAAGSDGLADGNSPGLSSITVDKSVEFTYEELATTTNDQYYILHTFHICQS</sequence>
<evidence type="ECO:0000313" key="9">
    <source>
        <dbReference type="EMBL" id="PHT42946.1"/>
    </source>
</evidence>
<dbReference type="Proteomes" id="UP000224567">
    <property type="component" value="Unassembled WGS sequence"/>
</dbReference>
<dbReference type="AlphaFoldDB" id="A0A2G2WCF4"/>
<feature type="domain" description="Cation efflux protein transmembrane" evidence="8">
    <location>
        <begin position="65"/>
        <end position="179"/>
    </location>
</feature>
<evidence type="ECO:0000256" key="3">
    <source>
        <dbReference type="ARBA" id="ARBA00022692"/>
    </source>
</evidence>
<accession>A0A2G2WCF4</accession>
<organism evidence="9 10">
    <name type="scientific">Capsicum baccatum</name>
    <name type="common">Peruvian pepper</name>
    <dbReference type="NCBI Taxonomy" id="33114"/>
    <lineage>
        <taxon>Eukaryota</taxon>
        <taxon>Viridiplantae</taxon>
        <taxon>Streptophyta</taxon>
        <taxon>Embryophyta</taxon>
        <taxon>Tracheophyta</taxon>
        <taxon>Spermatophyta</taxon>
        <taxon>Magnoliopsida</taxon>
        <taxon>eudicotyledons</taxon>
        <taxon>Gunneridae</taxon>
        <taxon>Pentapetalae</taxon>
        <taxon>asterids</taxon>
        <taxon>lamiids</taxon>
        <taxon>Solanales</taxon>
        <taxon>Solanaceae</taxon>
        <taxon>Solanoideae</taxon>
        <taxon>Capsiceae</taxon>
        <taxon>Capsicum</taxon>
    </lineage>
</organism>
<evidence type="ECO:0000256" key="7">
    <source>
        <dbReference type="SAM" id="MobiDB-lite"/>
    </source>
</evidence>
<feature type="region of interest" description="Disordered" evidence="7">
    <location>
        <begin position="222"/>
        <end position="271"/>
    </location>
</feature>
<feature type="compositionally biased region" description="Polar residues" evidence="7">
    <location>
        <begin position="226"/>
        <end position="235"/>
    </location>
</feature>
<comment type="caution">
    <text evidence="9">The sequence shown here is derived from an EMBL/GenBank/DDBJ whole genome shotgun (WGS) entry which is preliminary data.</text>
</comment>
<dbReference type="Pfam" id="PF01545">
    <property type="entry name" value="Cation_efflux"/>
    <property type="match status" value="1"/>
</dbReference>
<reference evidence="10" key="2">
    <citation type="journal article" date="2017" name="J. Anim. Genet.">
        <title>Multiple reference genome sequences of hot pepper reveal the massive evolution of plant disease resistance genes by retroduplication.</title>
        <authorList>
            <person name="Kim S."/>
            <person name="Park J."/>
            <person name="Yeom S.-I."/>
            <person name="Kim Y.-M."/>
            <person name="Seo E."/>
            <person name="Kim K.-T."/>
            <person name="Kim M.-S."/>
            <person name="Lee J.M."/>
            <person name="Cheong K."/>
            <person name="Shin H.-S."/>
            <person name="Kim S.-B."/>
            <person name="Han K."/>
            <person name="Lee J."/>
            <person name="Park M."/>
            <person name="Lee H.-A."/>
            <person name="Lee H.-Y."/>
            <person name="Lee Y."/>
            <person name="Oh S."/>
            <person name="Lee J.H."/>
            <person name="Choi E."/>
            <person name="Choi E."/>
            <person name="Lee S.E."/>
            <person name="Jeon J."/>
            <person name="Kim H."/>
            <person name="Choi G."/>
            <person name="Song H."/>
            <person name="Lee J."/>
            <person name="Lee S.-C."/>
            <person name="Kwon J.-K."/>
            <person name="Lee H.-Y."/>
            <person name="Koo N."/>
            <person name="Hong Y."/>
            <person name="Kim R.W."/>
            <person name="Kang W.-H."/>
            <person name="Huh J.H."/>
            <person name="Kang B.-C."/>
            <person name="Yang T.-J."/>
            <person name="Lee Y.-H."/>
            <person name="Bennetzen J.L."/>
            <person name="Choi D."/>
        </authorList>
    </citation>
    <scope>NUCLEOTIDE SEQUENCE [LARGE SCALE GENOMIC DNA]</scope>
    <source>
        <strain evidence="10">cv. PBC81</strain>
    </source>
</reference>
<dbReference type="GO" id="GO:0016020">
    <property type="term" value="C:membrane"/>
    <property type="evidence" value="ECO:0007669"/>
    <property type="project" value="UniProtKB-SubCell"/>
</dbReference>
<dbReference type="SUPFAM" id="SSF53271">
    <property type="entry name" value="PRTase-like"/>
    <property type="match status" value="1"/>
</dbReference>
<evidence type="ECO:0000259" key="8">
    <source>
        <dbReference type="Pfam" id="PF01545"/>
    </source>
</evidence>
<dbReference type="Gene3D" id="3.60.20.10">
    <property type="entry name" value="Glutamine Phosphoribosylpyrophosphate, subunit 1, domain 1"/>
    <property type="match status" value="1"/>
</dbReference>
<dbReference type="SUPFAM" id="SSF161111">
    <property type="entry name" value="Cation efflux protein transmembrane domain-like"/>
    <property type="match status" value="1"/>
</dbReference>
<dbReference type="OrthoDB" id="552995at2759"/>
<dbReference type="STRING" id="33114.A0A2G2WCF4"/>
<keyword evidence="6" id="KW-0472">Membrane</keyword>
<dbReference type="EMBL" id="MLFT02000007">
    <property type="protein sequence ID" value="PHT42946.1"/>
    <property type="molecule type" value="Genomic_DNA"/>
</dbReference>
<keyword evidence="5" id="KW-1133">Transmembrane helix</keyword>
<evidence type="ECO:0000256" key="5">
    <source>
        <dbReference type="ARBA" id="ARBA00022989"/>
    </source>
</evidence>